<keyword evidence="4" id="KW-1185">Reference proteome</keyword>
<dbReference type="PANTHER" id="PTHR43662:SF11">
    <property type="entry name" value="WSC DOMAIN-CONTAINING PROTEIN"/>
    <property type="match status" value="1"/>
</dbReference>
<comment type="caution">
    <text evidence="3">The sequence shown here is derived from an EMBL/GenBank/DDBJ whole genome shotgun (WGS) entry which is preliminary data.</text>
</comment>
<evidence type="ECO:0000259" key="2">
    <source>
        <dbReference type="Pfam" id="PF09362"/>
    </source>
</evidence>
<dbReference type="OrthoDB" id="74764at2759"/>
<dbReference type="Pfam" id="PF09362">
    <property type="entry name" value="DUF1996"/>
    <property type="match status" value="1"/>
</dbReference>
<sequence length="477" mass="51015">MKPSALLFLAGSAAAVKTGRTFAVMRFNGDAIFNGRIDPIVSPGGVSSHVHTVMGSSGFGPSATGESIVAANCTNAKLKGDHSNYWYPRLYFRDPKNGTLEAVPMFYTNAYYFFEATDDDIKAFPVGLSMISGNISLRTPPASGSQILDPAMGTIQPVGITCPRQSYTPPSWPLGSDGTHIGMQDPKNANQGVGFPNQECDGYASPLRTDIHFPSCYNPAAGLTDYKNNMAWPSSENSATGRANCPEGWIHTPHLFIEVYWNTPLFLSRWTPGGATQPFVLSNGDATAYSLHADFMSGWDQDLLQHIIDTCNAGDDGMDKCPGVQDQVSEEKCSVPPFFEEDIDGPFQTLPGGLPITGWEFGDGEAEQVSSSSVSFYPSSAGTSFPSSVASSVSASASPTYKETNVDAIEAFETTSSVTSATTATSSTAAASSTKSVCESKKVHTVWQTVTVSGDVTVSTETVSATPYMRRRRHHRR</sequence>
<dbReference type="PANTHER" id="PTHR43662">
    <property type="match status" value="1"/>
</dbReference>
<feature type="signal peptide" evidence="1">
    <location>
        <begin position="1"/>
        <end position="15"/>
    </location>
</feature>
<dbReference type="InterPro" id="IPR018535">
    <property type="entry name" value="DUF1996"/>
</dbReference>
<gene>
    <name evidence="3" type="ORF">TD95_003606</name>
</gene>
<reference evidence="3 4" key="1">
    <citation type="submission" date="2015-03" db="EMBL/GenBank/DDBJ databases">
        <authorList>
            <person name="Radwan O."/>
            <person name="Al-Naeli F.A."/>
            <person name="Rendon G.A."/>
            <person name="Fields C."/>
        </authorList>
    </citation>
    <scope>NUCLEOTIDE SEQUENCE [LARGE SCALE GENOMIC DNA]</scope>
    <source>
        <strain evidence="3">CR-DP1</strain>
    </source>
</reference>
<dbReference type="AlphaFoldDB" id="A0A0F4ZDU0"/>
<organism evidence="3 4">
    <name type="scientific">Thielaviopsis punctulata</name>
    <dbReference type="NCBI Taxonomy" id="72032"/>
    <lineage>
        <taxon>Eukaryota</taxon>
        <taxon>Fungi</taxon>
        <taxon>Dikarya</taxon>
        <taxon>Ascomycota</taxon>
        <taxon>Pezizomycotina</taxon>
        <taxon>Sordariomycetes</taxon>
        <taxon>Hypocreomycetidae</taxon>
        <taxon>Microascales</taxon>
        <taxon>Ceratocystidaceae</taxon>
        <taxon>Thielaviopsis</taxon>
    </lineage>
</organism>
<protein>
    <recommendedName>
        <fullName evidence="2">DUF1996 domain-containing protein</fullName>
    </recommendedName>
</protein>
<feature type="chain" id="PRO_5012023078" description="DUF1996 domain-containing protein" evidence="1">
    <location>
        <begin position="16"/>
        <end position="477"/>
    </location>
</feature>
<proteinExistence type="predicted"/>
<evidence type="ECO:0000313" key="4">
    <source>
        <dbReference type="Proteomes" id="UP000033483"/>
    </source>
</evidence>
<evidence type="ECO:0000313" key="3">
    <source>
        <dbReference type="EMBL" id="KKA28083.1"/>
    </source>
</evidence>
<evidence type="ECO:0000256" key="1">
    <source>
        <dbReference type="SAM" id="SignalP"/>
    </source>
</evidence>
<dbReference type="Proteomes" id="UP000033483">
    <property type="component" value="Unassembled WGS sequence"/>
</dbReference>
<dbReference type="EMBL" id="LAEV01001420">
    <property type="protein sequence ID" value="KKA28083.1"/>
    <property type="molecule type" value="Genomic_DNA"/>
</dbReference>
<keyword evidence="1" id="KW-0732">Signal</keyword>
<accession>A0A0F4ZDU0</accession>
<name>A0A0F4ZDU0_9PEZI</name>
<feature type="domain" description="DUF1996" evidence="2">
    <location>
        <begin position="38"/>
        <end position="299"/>
    </location>
</feature>